<reference evidence="3 4" key="1">
    <citation type="submission" date="2021-02" db="EMBL/GenBank/DDBJ databases">
        <title>Variation within the Batrachochytrium salamandrivorans European outbreak.</title>
        <authorList>
            <person name="Kelly M."/>
            <person name="Pasmans F."/>
            <person name="Shea T.P."/>
            <person name="Munoz J.F."/>
            <person name="Carranza S."/>
            <person name="Cuomo C.A."/>
            <person name="Martel A."/>
        </authorList>
    </citation>
    <scope>NUCLEOTIDE SEQUENCE [LARGE SCALE GENOMIC DNA]</scope>
    <source>
        <strain evidence="3 4">AMFP18/2</strain>
    </source>
</reference>
<accession>A0ABQ8FGW2</accession>
<sequence length="339" mass="38633">MQFFYMFSFVVAVSYAAALPQPAELSEKYSNNADATLASGLETRSYQPGLNSYKESATLTSLERRDDSKNDREFDDSEYDSEENGEWVYGFENWGDLEDYKDDYEDDSEGSSGENSGFDSFLLSTSDSNEIINSPFSYRNVSTENLAFTISNVGDGIVNLYSDGEKIEQMISGKYREIAAKYIRRHVYVNLAIRQWVHKSTPIILDKIKDIYGEDEYSKEGPEITEKIKKWEDKSRERSIEIIATTTKILNKSGSVSNNLKKIGLSFQTTLGGCMDLIWKLVNLVRHSSRGQTLMKYLGGISRGIWAFFEEQSALHFKIIKKPKRHPRIVTLPTHPKSK</sequence>
<evidence type="ECO:0000313" key="3">
    <source>
        <dbReference type="EMBL" id="KAH6596558.1"/>
    </source>
</evidence>
<dbReference type="Proteomes" id="UP001648503">
    <property type="component" value="Unassembled WGS sequence"/>
</dbReference>
<evidence type="ECO:0000313" key="4">
    <source>
        <dbReference type="Proteomes" id="UP001648503"/>
    </source>
</evidence>
<feature type="region of interest" description="Disordered" evidence="1">
    <location>
        <begin position="57"/>
        <end position="83"/>
    </location>
</feature>
<feature type="compositionally biased region" description="Acidic residues" evidence="1">
    <location>
        <begin position="73"/>
        <end position="83"/>
    </location>
</feature>
<evidence type="ECO:0000256" key="1">
    <source>
        <dbReference type="SAM" id="MobiDB-lite"/>
    </source>
</evidence>
<dbReference type="EMBL" id="JAFCIX010000213">
    <property type="protein sequence ID" value="KAH6596558.1"/>
    <property type="molecule type" value="Genomic_DNA"/>
</dbReference>
<evidence type="ECO:0000256" key="2">
    <source>
        <dbReference type="SAM" id="SignalP"/>
    </source>
</evidence>
<feature type="chain" id="PRO_5047205649" evidence="2">
    <location>
        <begin position="19"/>
        <end position="339"/>
    </location>
</feature>
<keyword evidence="4" id="KW-1185">Reference proteome</keyword>
<proteinExistence type="predicted"/>
<gene>
    <name evidence="3" type="ORF">BASA50_005043</name>
</gene>
<comment type="caution">
    <text evidence="3">The sequence shown here is derived from an EMBL/GenBank/DDBJ whole genome shotgun (WGS) entry which is preliminary data.</text>
</comment>
<name>A0ABQ8FGW2_9FUNG</name>
<organism evidence="3 4">
    <name type="scientific">Batrachochytrium salamandrivorans</name>
    <dbReference type="NCBI Taxonomy" id="1357716"/>
    <lineage>
        <taxon>Eukaryota</taxon>
        <taxon>Fungi</taxon>
        <taxon>Fungi incertae sedis</taxon>
        <taxon>Chytridiomycota</taxon>
        <taxon>Chytridiomycota incertae sedis</taxon>
        <taxon>Chytridiomycetes</taxon>
        <taxon>Rhizophydiales</taxon>
        <taxon>Rhizophydiales incertae sedis</taxon>
        <taxon>Batrachochytrium</taxon>
    </lineage>
</organism>
<protein>
    <submittedName>
        <fullName evidence="3">Uncharacterized protein</fullName>
    </submittedName>
</protein>
<feature type="compositionally biased region" description="Basic and acidic residues" evidence="1">
    <location>
        <begin position="62"/>
        <end position="72"/>
    </location>
</feature>
<feature type="signal peptide" evidence="2">
    <location>
        <begin position="1"/>
        <end position="18"/>
    </location>
</feature>
<keyword evidence="2" id="KW-0732">Signal</keyword>